<protein>
    <recommendedName>
        <fullName evidence="2">Phge_HK97_gp10, phage protein, HK97 gp10 family</fullName>
    </recommendedName>
</protein>
<dbReference type="EMBL" id="LR796304">
    <property type="protein sequence ID" value="CAB4135759.1"/>
    <property type="molecule type" value="Genomic_DNA"/>
</dbReference>
<evidence type="ECO:0008006" key="2">
    <source>
        <dbReference type="Google" id="ProtNLM"/>
    </source>
</evidence>
<sequence length="157" mass="17631">MIKMTVASKLLLQRNRNLPFEITNAFRKTAYQGGKILLSWIKQDMKQPKTGRVYKSYFGVKGKYKQARFITASAPSETPAVRTGNFRKSIDFTVIGNTKLEWGSGKGTATNYAKALEFGTQKMQARQPLQRSMKANDGAIKAMSIANIKKTIFKNAR</sequence>
<accession>A0A6J5LVL3</accession>
<organism evidence="1">
    <name type="scientific">uncultured Caudovirales phage</name>
    <dbReference type="NCBI Taxonomy" id="2100421"/>
    <lineage>
        <taxon>Viruses</taxon>
        <taxon>Duplodnaviria</taxon>
        <taxon>Heunggongvirae</taxon>
        <taxon>Uroviricota</taxon>
        <taxon>Caudoviricetes</taxon>
        <taxon>Peduoviridae</taxon>
        <taxon>Maltschvirus</taxon>
        <taxon>Maltschvirus maltsch</taxon>
    </lineage>
</organism>
<proteinExistence type="predicted"/>
<name>A0A6J5LVL3_9CAUD</name>
<gene>
    <name evidence="1" type="ORF">UFOVP286_42</name>
</gene>
<reference evidence="1" key="1">
    <citation type="submission" date="2020-04" db="EMBL/GenBank/DDBJ databases">
        <authorList>
            <person name="Chiriac C."/>
            <person name="Salcher M."/>
            <person name="Ghai R."/>
            <person name="Kavagutti S V."/>
        </authorList>
    </citation>
    <scope>NUCLEOTIDE SEQUENCE</scope>
</reference>
<evidence type="ECO:0000313" key="1">
    <source>
        <dbReference type="EMBL" id="CAB4135759.1"/>
    </source>
</evidence>